<name>A0A1U8AIW3_NELNU</name>
<evidence type="ECO:0000313" key="3">
    <source>
        <dbReference type="RefSeq" id="XP_010267147.1"/>
    </source>
</evidence>
<dbReference type="GeneID" id="104604489"/>
<feature type="compositionally biased region" description="Polar residues" evidence="1">
    <location>
        <begin position="385"/>
        <end position="398"/>
    </location>
</feature>
<feature type="region of interest" description="Disordered" evidence="1">
    <location>
        <begin position="379"/>
        <end position="403"/>
    </location>
</feature>
<reference evidence="3" key="1">
    <citation type="submission" date="2025-08" db="UniProtKB">
        <authorList>
            <consortium name="RefSeq"/>
        </authorList>
    </citation>
    <scope>IDENTIFICATION</scope>
</reference>
<proteinExistence type="predicted"/>
<dbReference type="PANTHER" id="PTHR37238">
    <property type="entry name" value="OS05G0532500 PROTEIN"/>
    <property type="match status" value="1"/>
</dbReference>
<dbReference type="FunCoup" id="A0A1U8AIW3">
    <property type="interactions" value="314"/>
</dbReference>
<dbReference type="eggNOG" id="ENOG502QS76">
    <property type="taxonomic scope" value="Eukaryota"/>
</dbReference>
<keyword evidence="2" id="KW-1185">Reference proteome</keyword>
<dbReference type="AlphaFoldDB" id="A0A1U8AIW3"/>
<feature type="region of interest" description="Disordered" evidence="1">
    <location>
        <begin position="1"/>
        <end position="39"/>
    </location>
</feature>
<dbReference type="PANTHER" id="PTHR37238:SF1">
    <property type="entry name" value="OS05G0532500 PROTEIN"/>
    <property type="match status" value="1"/>
</dbReference>
<dbReference type="OrthoDB" id="1933187at2759"/>
<evidence type="ECO:0000256" key="1">
    <source>
        <dbReference type="SAM" id="MobiDB-lite"/>
    </source>
</evidence>
<sequence length="502" mass="55355">MPKNNTKSRSSRKPLMDVSNVGRLLEPANKRSSQRQGKVEDDDALDRLLLAHSGLSNLIQQIDELVVQAFKLKLTIKERGEIESFTHVLSDVCSSLKSWVPRFQKVLSSSSVEFENKTAQPLASKVIVDASAASKEISNVVDSPKQPEVDSLVSPSPLVSWRADCTVERGKQLFLLTPLPRSKALSSKSQGTSTLVFKRITHTDPPPNTTIGSPSLLTTSKNMNDDFLEELELKPLPNKSSNSHTTQIENSLACGSISPPRFSKKDQSMFLMTPCLKMSPPQSCVLLEPISRSSYQNNDEISNTPFVVGIGNSTGSQISELSSSKVSEDLALKYPELFGPHPPHKWGIGRKEIEASPGWFLSPPKTCVLMEPPKEKLQMDPAANRDSSNVMLSEQTNPKAEREKDVYGQCSLARVPCNKELCSKLGVLESTPMWKESESIIRTGKQPGENTLKRELWTKFEAASTNAMPLKISIFTETGRKGFLDRLDEVSCEEGTLLTKGL</sequence>
<protein>
    <submittedName>
        <fullName evidence="3">Uncharacterized protein LOC104604489</fullName>
    </submittedName>
</protein>
<dbReference type="Proteomes" id="UP000189703">
    <property type="component" value="Unplaced"/>
</dbReference>
<dbReference type="KEGG" id="nnu:104604489"/>
<gene>
    <name evidence="3" type="primary">LOC104604489</name>
</gene>
<organism evidence="2 3">
    <name type="scientific">Nelumbo nucifera</name>
    <name type="common">Sacred lotus</name>
    <dbReference type="NCBI Taxonomy" id="4432"/>
    <lineage>
        <taxon>Eukaryota</taxon>
        <taxon>Viridiplantae</taxon>
        <taxon>Streptophyta</taxon>
        <taxon>Embryophyta</taxon>
        <taxon>Tracheophyta</taxon>
        <taxon>Spermatophyta</taxon>
        <taxon>Magnoliopsida</taxon>
        <taxon>Proteales</taxon>
        <taxon>Nelumbonaceae</taxon>
        <taxon>Nelumbo</taxon>
    </lineage>
</organism>
<accession>A0A1U8AIW3</accession>
<evidence type="ECO:0000313" key="2">
    <source>
        <dbReference type="Proteomes" id="UP000189703"/>
    </source>
</evidence>
<dbReference type="OMA" id="PSSEYNC"/>
<dbReference type="RefSeq" id="XP_010267147.1">
    <property type="nucleotide sequence ID" value="XM_010268845.2"/>
</dbReference>